<comment type="caution">
    <text evidence="1">The sequence shown here is derived from an EMBL/GenBank/DDBJ whole genome shotgun (WGS) entry which is preliminary data.</text>
</comment>
<keyword evidence="2" id="KW-1185">Reference proteome</keyword>
<reference evidence="1" key="1">
    <citation type="submission" date="2020-05" db="EMBL/GenBank/DDBJ databases">
        <title>Large-scale comparative analyses of tick genomes elucidate their genetic diversity and vector capacities.</title>
        <authorList>
            <person name="Jia N."/>
            <person name="Wang J."/>
            <person name="Shi W."/>
            <person name="Du L."/>
            <person name="Sun Y."/>
            <person name="Zhan W."/>
            <person name="Jiang J."/>
            <person name="Wang Q."/>
            <person name="Zhang B."/>
            <person name="Ji P."/>
            <person name="Sakyi L.B."/>
            <person name="Cui X."/>
            <person name="Yuan T."/>
            <person name="Jiang B."/>
            <person name="Yang W."/>
            <person name="Lam T.T.-Y."/>
            <person name="Chang Q."/>
            <person name="Ding S."/>
            <person name="Wang X."/>
            <person name="Zhu J."/>
            <person name="Ruan X."/>
            <person name="Zhao L."/>
            <person name="Wei J."/>
            <person name="Que T."/>
            <person name="Du C."/>
            <person name="Cheng J."/>
            <person name="Dai P."/>
            <person name="Han X."/>
            <person name="Huang E."/>
            <person name="Gao Y."/>
            <person name="Liu J."/>
            <person name="Shao H."/>
            <person name="Ye R."/>
            <person name="Li L."/>
            <person name="Wei W."/>
            <person name="Wang X."/>
            <person name="Wang C."/>
            <person name="Yang T."/>
            <person name="Huo Q."/>
            <person name="Li W."/>
            <person name="Guo W."/>
            <person name="Chen H."/>
            <person name="Zhou L."/>
            <person name="Ni X."/>
            <person name="Tian J."/>
            <person name="Zhou Y."/>
            <person name="Sheng Y."/>
            <person name="Liu T."/>
            <person name="Pan Y."/>
            <person name="Xia L."/>
            <person name="Li J."/>
            <person name="Zhao F."/>
            <person name="Cao W."/>
        </authorList>
    </citation>
    <scope>NUCLEOTIDE SEQUENCE</scope>
    <source>
        <strain evidence="1">Dsil-2018</strain>
    </source>
</reference>
<organism evidence="1 2">
    <name type="scientific">Dermacentor silvarum</name>
    <name type="common">Tick</name>
    <dbReference type="NCBI Taxonomy" id="543639"/>
    <lineage>
        <taxon>Eukaryota</taxon>
        <taxon>Metazoa</taxon>
        <taxon>Ecdysozoa</taxon>
        <taxon>Arthropoda</taxon>
        <taxon>Chelicerata</taxon>
        <taxon>Arachnida</taxon>
        <taxon>Acari</taxon>
        <taxon>Parasitiformes</taxon>
        <taxon>Ixodida</taxon>
        <taxon>Ixodoidea</taxon>
        <taxon>Ixodidae</taxon>
        <taxon>Rhipicephalinae</taxon>
        <taxon>Dermacentor</taxon>
    </lineage>
</organism>
<evidence type="ECO:0000313" key="1">
    <source>
        <dbReference type="EMBL" id="KAH7953085.1"/>
    </source>
</evidence>
<proteinExistence type="predicted"/>
<gene>
    <name evidence="1" type="ORF">HPB49_004274</name>
</gene>
<evidence type="ECO:0000313" key="2">
    <source>
        <dbReference type="Proteomes" id="UP000821865"/>
    </source>
</evidence>
<sequence length="159" mass="17220">MAPASKRLLRHDSGRPATGRTYARGKRSTTARELRSTEIRTLPMSAVSASQKSSSINASIRKSSQSDEERSGSGESIGDLDNSATHYRVCGKHFMSGRPLYAMAETDPDDDAAAVSEELNHIVLPVDAYTTDTATRRRSLSRNGQGNADLKHGGSRGRR</sequence>
<protein>
    <submittedName>
        <fullName evidence="1">Uncharacterized protein</fullName>
    </submittedName>
</protein>
<accession>A0ACB8CV84</accession>
<name>A0ACB8CV84_DERSI</name>
<dbReference type="Proteomes" id="UP000821865">
    <property type="component" value="Chromosome 4"/>
</dbReference>
<dbReference type="EMBL" id="CM023473">
    <property type="protein sequence ID" value="KAH7953085.1"/>
    <property type="molecule type" value="Genomic_DNA"/>
</dbReference>